<dbReference type="RefSeq" id="WP_124867230.1">
    <property type="nucleotide sequence ID" value="NZ_CP034183.1"/>
</dbReference>
<dbReference type="SUPFAM" id="SSF53335">
    <property type="entry name" value="S-adenosyl-L-methionine-dependent methyltransferases"/>
    <property type="match status" value="1"/>
</dbReference>
<protein>
    <recommendedName>
        <fullName evidence="3">SAM-dependent methyltransferase</fullName>
    </recommendedName>
</protein>
<evidence type="ECO:0008006" key="3">
    <source>
        <dbReference type="Google" id="ProtNLM"/>
    </source>
</evidence>
<evidence type="ECO:0000313" key="1">
    <source>
        <dbReference type="EMBL" id="AZI41516.1"/>
    </source>
</evidence>
<reference evidence="1 2" key="1">
    <citation type="submission" date="2018-11" db="EMBL/GenBank/DDBJ databases">
        <title>Deinococcus shelandsis sp. nov., isolated from South Shetland Islands soil of Antarctica.</title>
        <authorList>
            <person name="Tian J."/>
        </authorList>
    </citation>
    <scope>NUCLEOTIDE SEQUENCE [LARGE SCALE GENOMIC DNA]</scope>
    <source>
        <strain evidence="1 2">S14-83T</strain>
    </source>
</reference>
<dbReference type="AlphaFoldDB" id="A0A3G8YKC5"/>
<gene>
    <name evidence="1" type="ORF">EHF33_01050</name>
</gene>
<dbReference type="OrthoDB" id="64188at2"/>
<organism evidence="1 2">
    <name type="scientific">Deinococcus psychrotolerans</name>
    <dbReference type="NCBI Taxonomy" id="2489213"/>
    <lineage>
        <taxon>Bacteria</taxon>
        <taxon>Thermotogati</taxon>
        <taxon>Deinococcota</taxon>
        <taxon>Deinococci</taxon>
        <taxon>Deinococcales</taxon>
        <taxon>Deinococcaceae</taxon>
        <taxon>Deinococcus</taxon>
    </lineage>
</organism>
<name>A0A3G8YKC5_9DEIO</name>
<sequence length="186" mass="20867">MGERIILGAGEQAWEGWTATQQEQLDLTNPSSFERFFSAEQADAFLCEHVWEHLTLQEGRAAARLCWRFIKSSGQLRVAVPDAHFPDAEYQRTVQVGGPCPADHPAADHQIVYDVETFAEVFRQVGFEVTLLEYHDAKGQFHRQPWSIAGGPVYRSALLDHRNAAYRSGQGPLGFASIILDARKRA</sequence>
<accession>A0A3G8YKC5</accession>
<dbReference type="Proteomes" id="UP000276417">
    <property type="component" value="Chromosome 1"/>
</dbReference>
<dbReference type="KEGG" id="dph:EHF33_01050"/>
<dbReference type="Gene3D" id="3.40.50.150">
    <property type="entry name" value="Vaccinia Virus protein VP39"/>
    <property type="match status" value="1"/>
</dbReference>
<dbReference type="InterPro" id="IPR029063">
    <property type="entry name" value="SAM-dependent_MTases_sf"/>
</dbReference>
<proteinExistence type="predicted"/>
<keyword evidence="2" id="KW-1185">Reference proteome</keyword>
<dbReference type="EMBL" id="CP034183">
    <property type="protein sequence ID" value="AZI41516.1"/>
    <property type="molecule type" value="Genomic_DNA"/>
</dbReference>
<evidence type="ECO:0000313" key="2">
    <source>
        <dbReference type="Proteomes" id="UP000276417"/>
    </source>
</evidence>